<evidence type="ECO:0000313" key="2">
    <source>
        <dbReference type="Proteomes" id="UP000013165"/>
    </source>
</evidence>
<dbReference type="Proteomes" id="UP000013165">
    <property type="component" value="Unassembled WGS sequence"/>
</dbReference>
<name>N6X4C0_9GAMM</name>
<dbReference type="AlphaFoldDB" id="N6X4C0"/>
<dbReference type="STRING" id="626887.J057_11291"/>
<keyword evidence="2" id="KW-1185">Reference proteome</keyword>
<proteinExistence type="predicted"/>
<sequence>MEGVPGGVVIRTARIDATVKSIDYDTRSVTLEDDEGGEVAINVGPEAINFDEIDRGDRVTLVYTEETVVYLRPLEDLPDDGVSAVSARAMEGQKPEGFAAGVIEMTAVVTGVDLESHTAILLFPDGTSREVPVRDDVELNQDQVGQEVVIQKTAAISLSVEGPDGPE</sequence>
<dbReference type="EMBL" id="APLQ01000011">
    <property type="protein sequence ID" value="ENO15933.1"/>
    <property type="molecule type" value="Genomic_DNA"/>
</dbReference>
<dbReference type="eggNOG" id="ENOG5033A5Q">
    <property type="taxonomic scope" value="Bacteria"/>
</dbReference>
<protein>
    <submittedName>
        <fullName evidence="1">Uncharacterized protein</fullName>
    </submittedName>
</protein>
<accession>N6X4C0</accession>
<reference evidence="1 2" key="1">
    <citation type="journal article" date="2013" name="Genome Announc.">
        <title>Genome Sequence of the Polycyclic Aromatic Hydrocarbon-Degrading Bacterium Strain Marinobacter nanhaiticus D15-8WT.</title>
        <authorList>
            <person name="Cui Z."/>
            <person name="Gao W."/>
            <person name="Li Q."/>
            <person name="Xu G."/>
            <person name="Zheng L."/>
        </authorList>
    </citation>
    <scope>NUCLEOTIDE SEQUENCE [LARGE SCALE GENOMIC DNA]</scope>
    <source>
        <strain evidence="1 2">D15-8W</strain>
    </source>
</reference>
<evidence type="ECO:0000313" key="1">
    <source>
        <dbReference type="EMBL" id="ENO15933.1"/>
    </source>
</evidence>
<gene>
    <name evidence="1" type="ORF">J057_11291</name>
</gene>
<dbReference type="PATRIC" id="fig|626887.3.peg.2266"/>
<dbReference type="HOGENOM" id="CLU_117183_0_0_6"/>
<organism evidence="1 2">
    <name type="scientific">Marinobacter nanhaiticus D15-8W</name>
    <dbReference type="NCBI Taxonomy" id="626887"/>
    <lineage>
        <taxon>Bacteria</taxon>
        <taxon>Pseudomonadati</taxon>
        <taxon>Pseudomonadota</taxon>
        <taxon>Gammaproteobacteria</taxon>
        <taxon>Pseudomonadales</taxon>
        <taxon>Marinobacteraceae</taxon>
        <taxon>Marinobacter</taxon>
    </lineage>
</organism>
<comment type="caution">
    <text evidence="1">The sequence shown here is derived from an EMBL/GenBank/DDBJ whole genome shotgun (WGS) entry which is preliminary data.</text>
</comment>